<evidence type="ECO:0000256" key="3">
    <source>
        <dbReference type="ARBA" id="ARBA00023172"/>
    </source>
</evidence>
<keyword evidence="3" id="KW-0233">DNA recombination</keyword>
<sequence length="444" mass="50664">MGTSHQRGYVTLRGKQWYGYFRKVVNDPTTDEQKTVRVPVILGLKSKMSKFEAREALQREITKQIGKPGSPTRVMNDGSVTFAWFVKNRFLPLKEAVWKEETAKTKTILIQSDLVDPLGEIPLANFDKFSLQLHLNKLAITRSKDTVLQMRAYLRDIFAEAVDQDFLTKDPARKVKVPTQLRETDTTTLTWDQLGLALAELTLRDRILLELDMTNALRPSELLAFRWKCFDYDACTLKIIETVYKGKIRPWGKTKKSLTVIHIPQKLADDLETWRVECEERAREAASKDKKKSPELSPDDFIFANEVGGFLDTDNFRKRVLHKLARNLGLPKLTFQVIRRTIATLAQKKGTVKDVQGVMRHSRTATTTDVYMQEIPESVQATVNSINRELRKSSEKNHRKTVKPLPDAVTLGGKVLKHGAVSVKVFGNLTPNDTKRERRELASC</sequence>
<evidence type="ECO:0000313" key="6">
    <source>
        <dbReference type="Proteomes" id="UP000295210"/>
    </source>
</evidence>
<organism evidence="5 6">
    <name type="scientific">Acidipila rosea</name>
    <dbReference type="NCBI Taxonomy" id="768535"/>
    <lineage>
        <taxon>Bacteria</taxon>
        <taxon>Pseudomonadati</taxon>
        <taxon>Acidobacteriota</taxon>
        <taxon>Terriglobia</taxon>
        <taxon>Terriglobales</taxon>
        <taxon>Acidobacteriaceae</taxon>
        <taxon>Acidipila</taxon>
    </lineage>
</organism>
<comment type="similarity">
    <text evidence="1">Belongs to the 'phage' integrase family.</text>
</comment>
<dbReference type="RefSeq" id="WP_131998706.1">
    <property type="nucleotide sequence ID" value="NZ_SMGK01000006.1"/>
</dbReference>
<evidence type="ECO:0000256" key="1">
    <source>
        <dbReference type="ARBA" id="ARBA00008857"/>
    </source>
</evidence>
<dbReference type="Gene3D" id="1.10.443.10">
    <property type="entry name" value="Intergrase catalytic core"/>
    <property type="match status" value="1"/>
</dbReference>
<evidence type="ECO:0000259" key="4">
    <source>
        <dbReference type="Pfam" id="PF00589"/>
    </source>
</evidence>
<evidence type="ECO:0000313" key="5">
    <source>
        <dbReference type="EMBL" id="TCK70723.1"/>
    </source>
</evidence>
<dbReference type="InterPro" id="IPR011010">
    <property type="entry name" value="DNA_brk_join_enz"/>
</dbReference>
<dbReference type="Proteomes" id="UP000295210">
    <property type="component" value="Unassembled WGS sequence"/>
</dbReference>
<dbReference type="Gene3D" id="1.10.150.130">
    <property type="match status" value="1"/>
</dbReference>
<dbReference type="PANTHER" id="PTHR30349">
    <property type="entry name" value="PHAGE INTEGRASE-RELATED"/>
    <property type="match status" value="1"/>
</dbReference>
<dbReference type="PANTHER" id="PTHR30349:SF64">
    <property type="entry name" value="PROPHAGE INTEGRASE INTD-RELATED"/>
    <property type="match status" value="1"/>
</dbReference>
<dbReference type="GO" id="GO:0006310">
    <property type="term" value="P:DNA recombination"/>
    <property type="evidence" value="ECO:0007669"/>
    <property type="project" value="UniProtKB-KW"/>
</dbReference>
<dbReference type="InterPro" id="IPR013762">
    <property type="entry name" value="Integrase-like_cat_sf"/>
</dbReference>
<dbReference type="GO" id="GO:0003677">
    <property type="term" value="F:DNA binding"/>
    <property type="evidence" value="ECO:0007669"/>
    <property type="project" value="UniProtKB-KW"/>
</dbReference>
<dbReference type="EMBL" id="SMGK01000006">
    <property type="protein sequence ID" value="TCK70723.1"/>
    <property type="molecule type" value="Genomic_DNA"/>
</dbReference>
<dbReference type="SUPFAM" id="SSF56349">
    <property type="entry name" value="DNA breaking-rejoining enzymes"/>
    <property type="match status" value="1"/>
</dbReference>
<name>A0A4R1L1I7_9BACT</name>
<comment type="caution">
    <text evidence="5">The sequence shown here is derived from an EMBL/GenBank/DDBJ whole genome shotgun (WGS) entry which is preliminary data.</text>
</comment>
<accession>A0A4R1L1I7</accession>
<evidence type="ECO:0000256" key="2">
    <source>
        <dbReference type="ARBA" id="ARBA00023125"/>
    </source>
</evidence>
<reference evidence="5 6" key="1">
    <citation type="submission" date="2019-03" db="EMBL/GenBank/DDBJ databases">
        <title>Genomic Encyclopedia of Type Strains, Phase IV (KMG-IV): sequencing the most valuable type-strain genomes for metagenomic binning, comparative biology and taxonomic classification.</title>
        <authorList>
            <person name="Goeker M."/>
        </authorList>
    </citation>
    <scope>NUCLEOTIDE SEQUENCE [LARGE SCALE GENOMIC DNA]</scope>
    <source>
        <strain evidence="5 6">DSM 103428</strain>
    </source>
</reference>
<protein>
    <submittedName>
        <fullName evidence="5">Site-specific recombinase XerD</fullName>
    </submittedName>
</protein>
<dbReference type="InterPro" id="IPR050090">
    <property type="entry name" value="Tyrosine_recombinase_XerCD"/>
</dbReference>
<dbReference type="Pfam" id="PF00589">
    <property type="entry name" value="Phage_integrase"/>
    <property type="match status" value="1"/>
</dbReference>
<proteinExistence type="inferred from homology"/>
<dbReference type="AlphaFoldDB" id="A0A4R1L1I7"/>
<feature type="domain" description="Tyr recombinase" evidence="4">
    <location>
        <begin position="201"/>
        <end position="373"/>
    </location>
</feature>
<dbReference type="InterPro" id="IPR010998">
    <property type="entry name" value="Integrase_recombinase_N"/>
</dbReference>
<dbReference type="OrthoDB" id="102940at2"/>
<dbReference type="GO" id="GO:0015074">
    <property type="term" value="P:DNA integration"/>
    <property type="evidence" value="ECO:0007669"/>
    <property type="project" value="InterPro"/>
</dbReference>
<keyword evidence="2" id="KW-0238">DNA-binding</keyword>
<dbReference type="InterPro" id="IPR002104">
    <property type="entry name" value="Integrase_catalytic"/>
</dbReference>
<gene>
    <name evidence="5" type="ORF">C7378_3109</name>
</gene>
<keyword evidence="6" id="KW-1185">Reference proteome</keyword>